<sequence>MRFEQTTDDAKLWVPKQSRVLPEKAWVDENFPQQYRFTSVIVTAYNIFSPTTINSMYDMYLQSRMTFTVDNKNLDYMCVKIGHMCHVKSLLELWQYNGTIIRSLTLDDILQTVNQKIAYSPTYGTEFSLEYMLGGIRRDNRGKILGAESATMLWVLHKNPEFETAALDWEKQMIDMVNAGRPYFAQSYIYATRTFDDEGYGAVKADTSLLTAGFMIVYVFIILVLGRFNMVENKLYVSLTGIFTIGLSILFSYGLAMGFGFLYGPIHNMMPFLLLGIGVDDMFVIVGAWQNLSPQEQKLPIDKKMALTLKHAGVSITVTSVTDIVAFAIGSSTVIPALSAFCAYAAFGILGLYFLVSTFFVAILTLDERRISDNRNSVIFCYKHKNYVPNSCSKRDIIGSFIKKIYGPTLMKLPCKVCVVIVTAVLVCVNIWSFTMLRQDFNIYDYLPQDSYATEYVQAQLKYYPDRGFDASIYCDGMDYFVNRRKLEAMYSDVTSDPYIQNGSVVFWYPAFTNYLKTTQDSMVTSQVKDGFPQSSEAFNSLLLYFLQQREGRSFGQFIKFDNSSTPTIQATYIPFFHTHQASSAGDIDAMDSLMAILDKANFVNGSCFSYGFKYLNNETNRIDVTGTLQFWDVTIDTATSILITLSVGLAVDYSAHVGHMFMTLLGDREDRAKATLCSIGPAVLNGGLSTFLAFVLLANSTSYGFMLFFRVFMTVVIFGLYHGLVYLPVILSWVGPSPYPSEAKMAPKHNGMADPKHLHDGAKIQGNGHVKRNMTGLKRLFKISTK</sequence>
<keyword evidence="2" id="KW-0812">Transmembrane</keyword>
<dbReference type="InterPro" id="IPR000731">
    <property type="entry name" value="SSD"/>
</dbReference>
<feature type="transmembrane region" description="Helical" evidence="2">
    <location>
        <begin position="235"/>
        <end position="263"/>
    </location>
</feature>
<keyword evidence="5" id="KW-1185">Reference proteome</keyword>
<evidence type="ECO:0000256" key="1">
    <source>
        <dbReference type="ARBA" id="ARBA00005585"/>
    </source>
</evidence>
<feature type="transmembrane region" description="Helical" evidence="2">
    <location>
        <begin position="313"/>
        <end position="338"/>
    </location>
</feature>
<dbReference type="PROSITE" id="PS50156">
    <property type="entry name" value="SSD"/>
    <property type="match status" value="1"/>
</dbReference>
<feature type="transmembrane region" description="Helical" evidence="2">
    <location>
        <begin position="712"/>
        <end position="736"/>
    </location>
</feature>
<evidence type="ECO:0000259" key="3">
    <source>
        <dbReference type="PROSITE" id="PS50156"/>
    </source>
</evidence>
<reference evidence="4" key="1">
    <citation type="submission" date="2022-11" db="EMBL/GenBank/DDBJ databases">
        <title>Centuries of genome instability and evolution in soft-shell clam transmissible cancer (bioRxiv).</title>
        <authorList>
            <person name="Hart S.F.M."/>
            <person name="Yonemitsu M.A."/>
            <person name="Giersch R.M."/>
            <person name="Beal B.F."/>
            <person name="Arriagada G."/>
            <person name="Davis B.W."/>
            <person name="Ostrander E.A."/>
            <person name="Goff S.P."/>
            <person name="Metzger M.J."/>
        </authorList>
    </citation>
    <scope>NUCLEOTIDE SEQUENCE</scope>
    <source>
        <strain evidence="4">MELC-2E11</strain>
        <tissue evidence="4">Siphon/mantle</tissue>
    </source>
</reference>
<keyword evidence="2" id="KW-0472">Membrane</keyword>
<comment type="similarity">
    <text evidence="1">Belongs to the patched family.</text>
</comment>
<dbReference type="EMBL" id="CP111024">
    <property type="protein sequence ID" value="WAR24097.1"/>
    <property type="molecule type" value="Genomic_DNA"/>
</dbReference>
<feature type="transmembrane region" description="Helical" evidence="2">
    <location>
        <begin position="209"/>
        <end position="228"/>
    </location>
</feature>
<feature type="transmembrane region" description="Helical" evidence="2">
    <location>
        <begin position="344"/>
        <end position="366"/>
    </location>
</feature>
<feature type="domain" description="SSD" evidence="3">
    <location>
        <begin position="206"/>
        <end position="366"/>
    </location>
</feature>
<organism evidence="4 5">
    <name type="scientific">Mya arenaria</name>
    <name type="common">Soft-shell clam</name>
    <dbReference type="NCBI Taxonomy" id="6604"/>
    <lineage>
        <taxon>Eukaryota</taxon>
        <taxon>Metazoa</taxon>
        <taxon>Spiralia</taxon>
        <taxon>Lophotrochozoa</taxon>
        <taxon>Mollusca</taxon>
        <taxon>Bivalvia</taxon>
        <taxon>Autobranchia</taxon>
        <taxon>Heteroconchia</taxon>
        <taxon>Euheterodonta</taxon>
        <taxon>Imparidentia</taxon>
        <taxon>Neoheterodontei</taxon>
        <taxon>Myida</taxon>
        <taxon>Myoidea</taxon>
        <taxon>Myidae</taxon>
        <taxon>Mya</taxon>
    </lineage>
</organism>
<dbReference type="Pfam" id="PF12349">
    <property type="entry name" value="Sterol-sensing"/>
    <property type="match status" value="1"/>
</dbReference>
<dbReference type="InterPro" id="IPR051697">
    <property type="entry name" value="Patched_domain-protein"/>
</dbReference>
<dbReference type="SUPFAM" id="SSF82866">
    <property type="entry name" value="Multidrug efflux transporter AcrB transmembrane domain"/>
    <property type="match status" value="2"/>
</dbReference>
<dbReference type="InterPro" id="IPR053958">
    <property type="entry name" value="HMGCR/SNAP/NPC1-like_SSD"/>
</dbReference>
<feature type="transmembrane region" description="Helical" evidence="2">
    <location>
        <begin position="269"/>
        <end position="292"/>
    </location>
</feature>
<feature type="transmembrane region" description="Helical" evidence="2">
    <location>
        <begin position="413"/>
        <end position="434"/>
    </location>
</feature>
<evidence type="ECO:0000256" key="2">
    <source>
        <dbReference type="SAM" id="Phobius"/>
    </source>
</evidence>
<name>A0ABY7FPN8_MYAAR</name>
<accession>A0ABY7FPN8</accession>
<dbReference type="PANTHER" id="PTHR10796:SF130">
    <property type="entry name" value="PATCHED DOMAIN-CONTAINING PROTEIN 3-LIKE PROTEIN"/>
    <property type="match status" value="1"/>
</dbReference>
<evidence type="ECO:0000313" key="5">
    <source>
        <dbReference type="Proteomes" id="UP001164746"/>
    </source>
</evidence>
<proteinExistence type="inferred from homology"/>
<keyword evidence="2" id="KW-1133">Transmembrane helix</keyword>
<dbReference type="Proteomes" id="UP001164746">
    <property type="component" value="Chromosome 13"/>
</dbReference>
<protein>
    <submittedName>
        <fullName evidence="4">NPC1-like protein</fullName>
    </submittedName>
</protein>
<feature type="transmembrane region" description="Helical" evidence="2">
    <location>
        <begin position="680"/>
        <end position="700"/>
    </location>
</feature>
<gene>
    <name evidence="4" type="ORF">MAR_037766</name>
</gene>
<dbReference type="PANTHER" id="PTHR10796">
    <property type="entry name" value="PATCHED-RELATED"/>
    <property type="match status" value="1"/>
</dbReference>
<evidence type="ECO:0000313" key="4">
    <source>
        <dbReference type="EMBL" id="WAR24097.1"/>
    </source>
</evidence>
<dbReference type="Gene3D" id="1.20.1640.10">
    <property type="entry name" value="Multidrug efflux transporter AcrB transmembrane domain"/>
    <property type="match status" value="2"/>
</dbReference>